<proteinExistence type="predicted"/>
<dbReference type="Proteomes" id="UP001057375">
    <property type="component" value="Unassembled WGS sequence"/>
</dbReference>
<feature type="compositionally biased region" description="Basic and acidic residues" evidence="1">
    <location>
        <begin position="344"/>
        <end position="370"/>
    </location>
</feature>
<reference evidence="2" key="1">
    <citation type="submission" date="2022-03" db="EMBL/GenBank/DDBJ databases">
        <title>Draft genome sequence of Aduncisulcus paluster, a free-living microaerophilic Fornicata.</title>
        <authorList>
            <person name="Yuyama I."/>
            <person name="Kume K."/>
            <person name="Tamura T."/>
            <person name="Inagaki Y."/>
            <person name="Hashimoto T."/>
        </authorList>
    </citation>
    <scope>NUCLEOTIDE SEQUENCE</scope>
    <source>
        <strain evidence="2">NY0171</strain>
    </source>
</reference>
<feature type="compositionally biased region" description="Basic residues" evidence="1">
    <location>
        <begin position="504"/>
        <end position="516"/>
    </location>
</feature>
<gene>
    <name evidence="2" type="ORF">ADUPG1_013887</name>
</gene>
<accession>A0ABQ5K7U7</accession>
<dbReference type="SUPFAM" id="SSF103657">
    <property type="entry name" value="BAR/IMD domain-like"/>
    <property type="match status" value="1"/>
</dbReference>
<organism evidence="2 3">
    <name type="scientific">Aduncisulcus paluster</name>
    <dbReference type="NCBI Taxonomy" id="2918883"/>
    <lineage>
        <taxon>Eukaryota</taxon>
        <taxon>Metamonada</taxon>
        <taxon>Carpediemonas-like organisms</taxon>
        <taxon>Aduncisulcus</taxon>
    </lineage>
</organism>
<feature type="region of interest" description="Disordered" evidence="1">
    <location>
        <begin position="333"/>
        <end position="406"/>
    </location>
</feature>
<evidence type="ECO:0000256" key="1">
    <source>
        <dbReference type="SAM" id="MobiDB-lite"/>
    </source>
</evidence>
<dbReference type="InterPro" id="IPR027267">
    <property type="entry name" value="AH/BAR_dom_sf"/>
</dbReference>
<dbReference type="Gene3D" id="1.20.1270.60">
    <property type="entry name" value="Arfaptin homology (AH) domain/BAR domain"/>
    <property type="match status" value="1"/>
</dbReference>
<feature type="compositionally biased region" description="Polar residues" evidence="1">
    <location>
        <begin position="334"/>
        <end position="343"/>
    </location>
</feature>
<keyword evidence="3" id="KW-1185">Reference proteome</keyword>
<sequence>MNTSSYSLSDLPRFLGIIDHHVNNFSTHSKNLAELPIHVRHLAKHFLRCEEVSMHDSEAFDGSFSVPKETIHNENAFLTKSYEQFSTYVEGEIVGDIERFAKEYKTRSTELKKEFTNRLERAIHSMGDVERCQDKYDKHFGKRKRLVKQYSEEIEESKKSGPDKIPTCTRLLTHIREEQEKSHFWGEEYRKAFADCEHHRVALLNDMKTLYSSIESLESDRVTSLSCVLQRFYGALKDLYSHIGESINAIAVSLEHPTVNPEVALEGVCKEAQEKVVHDGITPSDTLERTDKAVKQGAQFKSKFTAPAIRLAAQQCTATPTKTREAITIAEKNTIANSKTPITSRHDADRTAEIRRQRDDAVHATREAMDRYSPAQSPGIHEPGDEEGERHSDEDEEEYQLRTAKRTSYVNRAKSLVHHHLEPKDLDDETVDTLKKEEKRQNTLVEKKKERAETKVDMKRAEALQKVEDKYDKKREKALKHAEKSGKHQTEHQLREREREIKKNKSKDKKLTKKSHVYGNRSDIEGREQKDKRDTGRLEDAEESMEEKKTEEEHVEEHIEEEAEKAEGTSAKIESVEIIGASEEEDEAAGISGGV</sequence>
<feature type="compositionally biased region" description="Basic and acidic residues" evidence="1">
    <location>
        <begin position="522"/>
        <end position="539"/>
    </location>
</feature>
<name>A0ABQ5K7U7_9EUKA</name>
<evidence type="ECO:0000313" key="2">
    <source>
        <dbReference type="EMBL" id="GKT27529.1"/>
    </source>
</evidence>
<comment type="caution">
    <text evidence="2">The sequence shown here is derived from an EMBL/GenBank/DDBJ whole genome shotgun (WGS) entry which is preliminary data.</text>
</comment>
<feature type="compositionally biased region" description="Basic and acidic residues" evidence="1">
    <location>
        <begin position="438"/>
        <end position="503"/>
    </location>
</feature>
<protein>
    <submittedName>
        <fullName evidence="2">Uncharacterized protein</fullName>
    </submittedName>
</protein>
<feature type="compositionally biased region" description="Basic and acidic residues" evidence="1">
    <location>
        <begin position="546"/>
        <end position="557"/>
    </location>
</feature>
<evidence type="ECO:0000313" key="3">
    <source>
        <dbReference type="Proteomes" id="UP001057375"/>
    </source>
</evidence>
<feature type="region of interest" description="Disordered" evidence="1">
    <location>
        <begin position="438"/>
        <end position="595"/>
    </location>
</feature>
<dbReference type="EMBL" id="BQXS01012751">
    <property type="protein sequence ID" value="GKT27529.1"/>
    <property type="molecule type" value="Genomic_DNA"/>
</dbReference>